<evidence type="ECO:0000313" key="5">
    <source>
        <dbReference type="Proteomes" id="UP000594638"/>
    </source>
</evidence>
<protein>
    <submittedName>
        <fullName evidence="4">Probable carboxylesterase 8</fullName>
    </submittedName>
</protein>
<dbReference type="PANTHER" id="PTHR23024:SF113">
    <property type="entry name" value="CARBOXYLESTERASE 8-RELATED"/>
    <property type="match status" value="1"/>
</dbReference>
<comment type="caution">
    <text evidence="4">The sequence shown here is derived from an EMBL/GenBank/DDBJ whole genome shotgun (WGS) entry which is preliminary data.</text>
</comment>
<evidence type="ECO:0000256" key="2">
    <source>
        <dbReference type="SAM" id="SignalP"/>
    </source>
</evidence>
<feature type="signal peptide" evidence="2">
    <location>
        <begin position="1"/>
        <end position="31"/>
    </location>
</feature>
<feature type="domain" description="Alpha/beta hydrolase fold-3" evidence="3">
    <location>
        <begin position="108"/>
        <end position="329"/>
    </location>
</feature>
<dbReference type="PANTHER" id="PTHR23024">
    <property type="entry name" value="ARYLACETAMIDE DEACETYLASE"/>
    <property type="match status" value="1"/>
</dbReference>
<dbReference type="AlphaFoldDB" id="A0A8S0SXT1"/>
<proteinExistence type="inferred from homology"/>
<dbReference type="InterPro" id="IPR050466">
    <property type="entry name" value="Carboxylest/Gibb_receptor"/>
</dbReference>
<dbReference type="InterPro" id="IPR013094">
    <property type="entry name" value="AB_hydrolase_3"/>
</dbReference>
<dbReference type="GO" id="GO:0016787">
    <property type="term" value="F:hydrolase activity"/>
    <property type="evidence" value="ECO:0007669"/>
    <property type="project" value="InterPro"/>
</dbReference>
<dbReference type="Gramene" id="OE9A032773T1">
    <property type="protein sequence ID" value="OE9A032773C1"/>
    <property type="gene ID" value="OE9A032773"/>
</dbReference>
<dbReference type="SUPFAM" id="SSF53474">
    <property type="entry name" value="alpha/beta-Hydrolases"/>
    <property type="match status" value="1"/>
</dbReference>
<evidence type="ECO:0000313" key="4">
    <source>
        <dbReference type="EMBL" id="CAA2998048.1"/>
    </source>
</evidence>
<dbReference type="InterPro" id="IPR029058">
    <property type="entry name" value="AB_hydrolase_fold"/>
</dbReference>
<feature type="chain" id="PRO_5035809290" evidence="2">
    <location>
        <begin position="32"/>
        <end position="357"/>
    </location>
</feature>
<dbReference type="EMBL" id="CACTIH010005578">
    <property type="protein sequence ID" value="CAA2998048.1"/>
    <property type="molecule type" value="Genomic_DNA"/>
</dbReference>
<dbReference type="OrthoDB" id="408631at2759"/>
<evidence type="ECO:0000256" key="1">
    <source>
        <dbReference type="ARBA" id="ARBA00010515"/>
    </source>
</evidence>
<dbReference type="Pfam" id="PF07859">
    <property type="entry name" value="Abhydrolase_3"/>
    <property type="match status" value="1"/>
</dbReference>
<accession>A0A8S0SXT1</accession>
<sequence length="357" mass="40545">MDQKQKSWPTMAGYSLLLFLFLSQLWPKVNCQHTWQEAFKVLGIKWNRDGSLEREIQIPMVNATPFADPKHHTQVALSTDVQLSPTSGAYIRLYIPVNPPTDRKLPLIIYFHGGDFVLFSVSTVIFHEFCNNIAAQFPAVVASVEYRLAPENRLPEAYEDALNAIFWIRSQAQGAFGRDPWLDYADFSRVFLMGSSAGANIVYHAVIRALDFDLRPIRIQGILMNQPFFGGVQRTQSEIRLTEDAYVPLYVCDVLWSLALPPNVDRDHEFCNPLAGGSYLGRVPRLPRFFIKGDEGDPLVDRAIQLVQLLQSYGVPVVYQFNRGGHHGVELLNKTEAQYLYSAMRDFVLSTWATEDI</sequence>
<reference evidence="4 5" key="1">
    <citation type="submission" date="2019-12" db="EMBL/GenBank/DDBJ databases">
        <authorList>
            <person name="Alioto T."/>
            <person name="Alioto T."/>
            <person name="Gomez Garrido J."/>
        </authorList>
    </citation>
    <scope>NUCLEOTIDE SEQUENCE [LARGE SCALE GENOMIC DNA]</scope>
</reference>
<evidence type="ECO:0000259" key="3">
    <source>
        <dbReference type="Pfam" id="PF07859"/>
    </source>
</evidence>
<gene>
    <name evidence="4" type="ORF">OLEA9_A032773</name>
</gene>
<comment type="similarity">
    <text evidence="1">Belongs to the 'GDXG' lipolytic enzyme family.</text>
</comment>
<organism evidence="4 5">
    <name type="scientific">Olea europaea subsp. europaea</name>
    <dbReference type="NCBI Taxonomy" id="158383"/>
    <lineage>
        <taxon>Eukaryota</taxon>
        <taxon>Viridiplantae</taxon>
        <taxon>Streptophyta</taxon>
        <taxon>Embryophyta</taxon>
        <taxon>Tracheophyta</taxon>
        <taxon>Spermatophyta</taxon>
        <taxon>Magnoliopsida</taxon>
        <taxon>eudicotyledons</taxon>
        <taxon>Gunneridae</taxon>
        <taxon>Pentapetalae</taxon>
        <taxon>asterids</taxon>
        <taxon>lamiids</taxon>
        <taxon>Lamiales</taxon>
        <taxon>Oleaceae</taxon>
        <taxon>Oleeae</taxon>
        <taxon>Olea</taxon>
    </lineage>
</organism>
<dbReference type="Gene3D" id="3.40.50.1820">
    <property type="entry name" value="alpha/beta hydrolase"/>
    <property type="match status" value="1"/>
</dbReference>
<keyword evidence="5" id="KW-1185">Reference proteome</keyword>
<name>A0A8S0SXT1_OLEEU</name>
<keyword evidence="2" id="KW-0732">Signal</keyword>
<dbReference type="Proteomes" id="UP000594638">
    <property type="component" value="Unassembled WGS sequence"/>
</dbReference>